<gene>
    <name evidence="3" type="ORF">FHR83_009239</name>
</gene>
<reference evidence="3 4" key="1">
    <citation type="submission" date="2020-08" db="EMBL/GenBank/DDBJ databases">
        <title>Genomic Encyclopedia of Type Strains, Phase III (KMG-III): the genomes of soil and plant-associated and newly described type strains.</title>
        <authorList>
            <person name="Whitman W."/>
        </authorList>
    </citation>
    <scope>NUCLEOTIDE SEQUENCE [LARGE SCALE GENOMIC DNA]</scope>
    <source>
        <strain evidence="3 4">CECT 3287</strain>
    </source>
</reference>
<keyword evidence="4" id="KW-1185">Reference proteome</keyword>
<dbReference type="PRINTS" id="PR01438">
    <property type="entry name" value="UNVRSLSTRESS"/>
</dbReference>
<comment type="similarity">
    <text evidence="1">Belongs to the universal stress protein A family.</text>
</comment>
<name>A0A7W5ASI5_9ACTN</name>
<dbReference type="InterPro" id="IPR006015">
    <property type="entry name" value="Universal_stress_UspA"/>
</dbReference>
<feature type="domain" description="UspA" evidence="2">
    <location>
        <begin position="8"/>
        <end position="126"/>
    </location>
</feature>
<dbReference type="SUPFAM" id="SSF52402">
    <property type="entry name" value="Adenine nucleotide alpha hydrolases-like"/>
    <property type="match status" value="1"/>
</dbReference>
<dbReference type="InterPro" id="IPR006016">
    <property type="entry name" value="UspA"/>
</dbReference>
<accession>A0A7W5ASI5</accession>
<evidence type="ECO:0000313" key="3">
    <source>
        <dbReference type="EMBL" id="MBB3101510.1"/>
    </source>
</evidence>
<comment type="caution">
    <text evidence="3">The sequence shown here is derived from an EMBL/GenBank/DDBJ whole genome shotgun (WGS) entry which is preliminary data.</text>
</comment>
<dbReference type="Pfam" id="PF00582">
    <property type="entry name" value="Usp"/>
    <property type="match status" value="1"/>
</dbReference>
<sequence>MTSLSAAPIVVGTDGSPAAHTAVEVAAREAAAARQALRIVYVARPESTRDDAALIVSAAAEQSRAAAPGVPVSTAVISGDPVLILRATSRAAGLIVLGEPARPAGHGGWGTLPERVAAHASCPVLVGPGYAGAGGSARRPVYPAAER</sequence>
<organism evidence="3 4">
    <name type="scientific">Actinoplanes campanulatus</name>
    <dbReference type="NCBI Taxonomy" id="113559"/>
    <lineage>
        <taxon>Bacteria</taxon>
        <taxon>Bacillati</taxon>
        <taxon>Actinomycetota</taxon>
        <taxon>Actinomycetes</taxon>
        <taxon>Micromonosporales</taxon>
        <taxon>Micromonosporaceae</taxon>
        <taxon>Actinoplanes</taxon>
    </lineage>
</organism>
<proteinExistence type="inferred from homology"/>
<dbReference type="RefSeq" id="WP_183227917.1">
    <property type="nucleotide sequence ID" value="NZ_BMPW01000042.1"/>
</dbReference>
<dbReference type="AlphaFoldDB" id="A0A7W5ASI5"/>
<dbReference type="CDD" id="cd00293">
    <property type="entry name" value="USP-like"/>
    <property type="match status" value="1"/>
</dbReference>
<dbReference type="EMBL" id="JACHXF010000039">
    <property type="protein sequence ID" value="MBB3101510.1"/>
    <property type="molecule type" value="Genomic_DNA"/>
</dbReference>
<dbReference type="InterPro" id="IPR014729">
    <property type="entry name" value="Rossmann-like_a/b/a_fold"/>
</dbReference>
<evidence type="ECO:0000256" key="1">
    <source>
        <dbReference type="ARBA" id="ARBA00008791"/>
    </source>
</evidence>
<dbReference type="Proteomes" id="UP000590749">
    <property type="component" value="Unassembled WGS sequence"/>
</dbReference>
<evidence type="ECO:0000259" key="2">
    <source>
        <dbReference type="Pfam" id="PF00582"/>
    </source>
</evidence>
<dbReference type="Gene3D" id="3.40.50.620">
    <property type="entry name" value="HUPs"/>
    <property type="match status" value="1"/>
</dbReference>
<protein>
    <submittedName>
        <fullName evidence="3">Nucleotide-binding universal stress UspA family protein</fullName>
    </submittedName>
</protein>
<evidence type="ECO:0000313" key="4">
    <source>
        <dbReference type="Proteomes" id="UP000590749"/>
    </source>
</evidence>